<dbReference type="InterPro" id="IPR029058">
    <property type="entry name" value="AB_hydrolase_fold"/>
</dbReference>
<keyword evidence="1" id="KW-0378">Hydrolase</keyword>
<keyword evidence="4" id="KW-1185">Reference proteome</keyword>
<reference evidence="3 4" key="1">
    <citation type="submission" date="2020-04" db="EMBL/GenBank/DDBJ databases">
        <authorList>
            <person name="Klaysubun C."/>
            <person name="Duangmal K."/>
            <person name="Lipun K."/>
        </authorList>
    </citation>
    <scope>NUCLEOTIDE SEQUENCE [LARGE SCALE GENOMIC DNA]</scope>
    <source>
        <strain evidence="3 4">K10HN5</strain>
    </source>
</reference>
<dbReference type="SUPFAM" id="SSF53474">
    <property type="entry name" value="alpha/beta-Hydrolases"/>
    <property type="match status" value="1"/>
</dbReference>
<dbReference type="RefSeq" id="WP_169385043.1">
    <property type="nucleotide sequence ID" value="NZ_JAAXLA010000091.1"/>
</dbReference>
<protein>
    <submittedName>
        <fullName evidence="3">S9 family peptidase</fullName>
    </submittedName>
</protein>
<dbReference type="PANTHER" id="PTHR42776">
    <property type="entry name" value="SERINE PEPTIDASE S9 FAMILY MEMBER"/>
    <property type="match status" value="1"/>
</dbReference>
<name>A0ABX1SJ58_9PSEU</name>
<dbReference type="EMBL" id="JAAXLA010000091">
    <property type="protein sequence ID" value="NMI01586.1"/>
    <property type="molecule type" value="Genomic_DNA"/>
</dbReference>
<evidence type="ECO:0000313" key="4">
    <source>
        <dbReference type="Proteomes" id="UP000820669"/>
    </source>
</evidence>
<comment type="caution">
    <text evidence="3">The sequence shown here is derived from an EMBL/GenBank/DDBJ whole genome shotgun (WGS) entry which is preliminary data.</text>
</comment>
<dbReference type="InterPro" id="IPR001375">
    <property type="entry name" value="Peptidase_S9_cat"/>
</dbReference>
<dbReference type="Proteomes" id="UP000820669">
    <property type="component" value="Unassembled WGS sequence"/>
</dbReference>
<evidence type="ECO:0000256" key="1">
    <source>
        <dbReference type="ARBA" id="ARBA00022801"/>
    </source>
</evidence>
<gene>
    <name evidence="3" type="ORF">HF526_30445</name>
</gene>
<dbReference type="Pfam" id="PF00326">
    <property type="entry name" value="Peptidase_S9"/>
    <property type="match status" value="1"/>
</dbReference>
<sequence length="605" mass="64128">MGDITAALLELPTWRAFDVDDQGRVLAGSDATGSVQLVELAAGRTRELTALPGACRGRYLPGERAVVVEHDQGGDECTRLSLLLLDPPPAQPAGLAGLVTLVADPGYQNRLLEVLPGRIVYATNRRNGVDFDVVVRNVATGAEETVYAGGGYVGQIAVDAEARRLVVTVPGVPAMSDQLLVVDTMPATEDDRVRALSDAADPARYEHPQWSGEQILVSTDADRDLMGIAVIDPADGSRRWLATDDGIDLAGLLTPDGRTLLLLRAEDGVDRLVLHDAASGARRGEVELPGAGVISRPAPEPVLAPGSRYAALSFTAPGTPGDVVLLDLDDGTARVLTHSAAAWGGPTLVRPTSHRIPAPDGEQIPCFVYRPADPDGSAVLVLHGGPESQAVRSFSPVVQALIAAGHTVLVPNVRGSTGYGKRWYSADDVERRLDAVADLAALHDALPGLGCDPARAALWGASYGGYLVLAGLAFQPQRWAAGVDIVGMSSLVTFLENTSGYRRAHREREYGSLEQHRAFLEEASPLARVDDIRAPLVVIHGANDPRVPLSEAEQLTAALRGRGVPCELLVYPDEGHGLAKLPNRLDAYQRAIAFLGEALRARARK</sequence>
<feature type="domain" description="Peptidase S9 prolyl oligopeptidase catalytic" evidence="2">
    <location>
        <begin position="393"/>
        <end position="600"/>
    </location>
</feature>
<accession>A0ABX1SJ58</accession>
<dbReference type="Gene3D" id="3.40.50.1820">
    <property type="entry name" value="alpha/beta hydrolase"/>
    <property type="match status" value="1"/>
</dbReference>
<proteinExistence type="predicted"/>
<dbReference type="SUPFAM" id="SSF82171">
    <property type="entry name" value="DPP6 N-terminal domain-like"/>
    <property type="match status" value="1"/>
</dbReference>
<evidence type="ECO:0000259" key="2">
    <source>
        <dbReference type="Pfam" id="PF00326"/>
    </source>
</evidence>
<evidence type="ECO:0000313" key="3">
    <source>
        <dbReference type="EMBL" id="NMI01586.1"/>
    </source>
</evidence>
<dbReference type="InterPro" id="IPR011042">
    <property type="entry name" value="6-blade_b-propeller_TolB-like"/>
</dbReference>
<dbReference type="PANTHER" id="PTHR42776:SF27">
    <property type="entry name" value="DIPEPTIDYL PEPTIDASE FAMILY MEMBER 6"/>
    <property type="match status" value="1"/>
</dbReference>
<dbReference type="Gene3D" id="2.120.10.30">
    <property type="entry name" value="TolB, C-terminal domain"/>
    <property type="match status" value="1"/>
</dbReference>
<organism evidence="3 4">
    <name type="scientific">Pseudonocardia acidicola</name>
    <dbReference type="NCBI Taxonomy" id="2724939"/>
    <lineage>
        <taxon>Bacteria</taxon>
        <taxon>Bacillati</taxon>
        <taxon>Actinomycetota</taxon>
        <taxon>Actinomycetes</taxon>
        <taxon>Pseudonocardiales</taxon>
        <taxon>Pseudonocardiaceae</taxon>
        <taxon>Pseudonocardia</taxon>
    </lineage>
</organism>